<reference evidence="5 6" key="1">
    <citation type="submission" date="2018-08" db="EMBL/GenBank/DDBJ databases">
        <title>Meiothermus roseus NBRC 110900 genome sequencing project.</title>
        <authorList>
            <person name="Da Costa M.S."/>
            <person name="Albuquerque L."/>
            <person name="Raposo P."/>
            <person name="Froufe H.J.C."/>
            <person name="Barroso C.S."/>
            <person name="Egas C."/>
        </authorList>
    </citation>
    <scope>NUCLEOTIDE SEQUENCE [LARGE SCALE GENOMIC DNA]</scope>
    <source>
        <strain evidence="5 6">NBRC 110900</strain>
    </source>
</reference>
<keyword evidence="6" id="KW-1185">Reference proteome</keyword>
<sequence>MKVHLLYPDRDFTPTPLWAEQQADLTQDLDLDVLWSAMAEGDVAVREAVERVMLASLSVAPEVVAYRQAVLRDALQNPPALEALYKLVGEALLSEKKTRHWAFGRSPGSVLQRALELLGLLLERLHQLRAWAASAEGRFQSAAFRRLIASVQEDLPEDYLKQVQGYLQDLRFREGLHLGARLGPGNKGEDYRLLKTPTSTEPWYRRLLARKPPAFTFTLHPRDESGAQILRELQDRGLNTTANALAQSVDHILGFFAQLRTELAFYLGALNLHQKLQTLGVPLCFPVVDPRPTCAFEGLGDVALALRSGGPVVGNNLPMGSGLLVITGANQGGKTTFLRSLGQAQLMLQSGLFVGARAFTSGLCAGVFTHFKREEDPTLKSGKFDEELSRMSRIVDHLRPGGLVLLNEPFAATHELEGAEVAYQVVRALRAQGVRVYLVSHMYSLTRRLLEEGFPDAVFLRAERKPDGSRSYRMLPGEPLSTSFGPDVYQQVFEPASV</sequence>
<organism evidence="5 6">
    <name type="scientific">Calidithermus roseus</name>
    <dbReference type="NCBI Taxonomy" id="1644118"/>
    <lineage>
        <taxon>Bacteria</taxon>
        <taxon>Thermotogati</taxon>
        <taxon>Deinococcota</taxon>
        <taxon>Deinococci</taxon>
        <taxon>Thermales</taxon>
        <taxon>Thermaceae</taxon>
        <taxon>Calidithermus</taxon>
    </lineage>
</organism>
<dbReference type="SUPFAM" id="SSF52540">
    <property type="entry name" value="P-loop containing nucleoside triphosphate hydrolases"/>
    <property type="match status" value="1"/>
</dbReference>
<keyword evidence="3" id="KW-0238">DNA-binding</keyword>
<dbReference type="Pfam" id="PF00488">
    <property type="entry name" value="MutS_V"/>
    <property type="match status" value="1"/>
</dbReference>
<name>A0A399F1N5_9DEIN</name>
<accession>A0A399F1N5</accession>
<dbReference type="GO" id="GO:0006298">
    <property type="term" value="P:mismatch repair"/>
    <property type="evidence" value="ECO:0007669"/>
    <property type="project" value="InterPro"/>
</dbReference>
<comment type="caution">
    <text evidence="5">The sequence shown here is derived from an EMBL/GenBank/DDBJ whole genome shotgun (WGS) entry which is preliminary data.</text>
</comment>
<dbReference type="GO" id="GO:0030983">
    <property type="term" value="F:mismatched DNA binding"/>
    <property type="evidence" value="ECO:0007669"/>
    <property type="project" value="InterPro"/>
</dbReference>
<keyword evidence="2" id="KW-0067">ATP-binding</keyword>
<dbReference type="PANTHER" id="PTHR11361:SF34">
    <property type="entry name" value="DNA MISMATCH REPAIR PROTEIN MSH1, MITOCHONDRIAL"/>
    <property type="match status" value="1"/>
</dbReference>
<dbReference type="GO" id="GO:0140664">
    <property type="term" value="F:ATP-dependent DNA damage sensor activity"/>
    <property type="evidence" value="ECO:0007669"/>
    <property type="project" value="InterPro"/>
</dbReference>
<evidence type="ECO:0000256" key="2">
    <source>
        <dbReference type="ARBA" id="ARBA00022840"/>
    </source>
</evidence>
<feature type="domain" description="DNA mismatch repair proteins mutS family" evidence="4">
    <location>
        <begin position="321"/>
        <end position="497"/>
    </location>
</feature>
<keyword evidence="1" id="KW-0547">Nucleotide-binding</keyword>
<dbReference type="GO" id="GO:0005524">
    <property type="term" value="F:ATP binding"/>
    <property type="evidence" value="ECO:0007669"/>
    <property type="project" value="UniProtKB-KW"/>
</dbReference>
<dbReference type="RefSeq" id="WP_119275642.1">
    <property type="nucleotide sequence ID" value="NZ_QWLA01000002.1"/>
</dbReference>
<evidence type="ECO:0000313" key="5">
    <source>
        <dbReference type="EMBL" id="RIH89695.1"/>
    </source>
</evidence>
<dbReference type="PANTHER" id="PTHR11361">
    <property type="entry name" value="DNA MISMATCH REPAIR PROTEIN MUTS FAMILY MEMBER"/>
    <property type="match status" value="1"/>
</dbReference>
<protein>
    <submittedName>
        <fullName evidence="5">DNA mismatch repair protein MutS</fullName>
    </submittedName>
</protein>
<dbReference type="EMBL" id="QWLA01000002">
    <property type="protein sequence ID" value="RIH89695.1"/>
    <property type="molecule type" value="Genomic_DNA"/>
</dbReference>
<proteinExistence type="predicted"/>
<evidence type="ECO:0000313" key="6">
    <source>
        <dbReference type="Proteomes" id="UP000265341"/>
    </source>
</evidence>
<dbReference type="InterPro" id="IPR045076">
    <property type="entry name" value="MutS"/>
</dbReference>
<dbReference type="OrthoDB" id="9808166at2"/>
<dbReference type="SMART" id="SM00534">
    <property type="entry name" value="MUTSac"/>
    <property type="match status" value="1"/>
</dbReference>
<dbReference type="AlphaFoldDB" id="A0A399F1N5"/>
<evidence type="ECO:0000259" key="4">
    <source>
        <dbReference type="SMART" id="SM00534"/>
    </source>
</evidence>
<dbReference type="Gene3D" id="3.40.50.300">
    <property type="entry name" value="P-loop containing nucleotide triphosphate hydrolases"/>
    <property type="match status" value="1"/>
</dbReference>
<dbReference type="InterPro" id="IPR000432">
    <property type="entry name" value="DNA_mismatch_repair_MutS_C"/>
</dbReference>
<evidence type="ECO:0000256" key="1">
    <source>
        <dbReference type="ARBA" id="ARBA00022741"/>
    </source>
</evidence>
<gene>
    <name evidence="5" type="primary">mutS_1</name>
    <name evidence="5" type="ORF">Mrose_00287</name>
</gene>
<dbReference type="InterPro" id="IPR027417">
    <property type="entry name" value="P-loop_NTPase"/>
</dbReference>
<dbReference type="GO" id="GO:0005829">
    <property type="term" value="C:cytosol"/>
    <property type="evidence" value="ECO:0007669"/>
    <property type="project" value="TreeGrafter"/>
</dbReference>
<evidence type="ECO:0000256" key="3">
    <source>
        <dbReference type="ARBA" id="ARBA00023125"/>
    </source>
</evidence>
<dbReference type="Proteomes" id="UP000265341">
    <property type="component" value="Unassembled WGS sequence"/>
</dbReference>